<dbReference type="InterPro" id="IPR051536">
    <property type="entry name" value="UDG_Type-4/5"/>
</dbReference>
<name>A0ABU0W070_9RHOB</name>
<dbReference type="PANTHER" id="PTHR33693">
    <property type="entry name" value="TYPE-5 URACIL-DNA GLYCOSYLASE"/>
    <property type="match status" value="1"/>
</dbReference>
<keyword evidence="5" id="KW-0408">Iron</keyword>
<sequence length="277" mass="29817">MGIASDISSDWDASLAALAWQFDAGVDETLCETPIDRYGLPDPQPVVRAAPVQAPPQAQRGAAKPAPPPEVKVEAIDPVALARAAAGSASSVEDLREAVLNFEHCEMKKGARNTVFGDGNPKARVMVIGDMPGRDEDLAGQPFAGDEGQILDRLLGFIGLSRQSPDTEAAVYLSNLIFWRPLGDRLPPPEDVAMMRPFLERHIALVDPAMIVVTGNLALEALTGERRLLRARGAWQTALGRPLLPLLPPSMLRSAADRRATWGDLLSLKARLRAAKE</sequence>
<evidence type="ECO:0000256" key="1">
    <source>
        <dbReference type="ARBA" id="ARBA00022485"/>
    </source>
</evidence>
<organism evidence="9 10">
    <name type="scientific">Pseudogemmobacter lacusdianii</name>
    <dbReference type="NCBI Taxonomy" id="3069608"/>
    <lineage>
        <taxon>Bacteria</taxon>
        <taxon>Pseudomonadati</taxon>
        <taxon>Pseudomonadota</taxon>
        <taxon>Alphaproteobacteria</taxon>
        <taxon>Rhodobacterales</taxon>
        <taxon>Paracoccaceae</taxon>
        <taxon>Pseudogemmobacter</taxon>
    </lineage>
</organism>
<dbReference type="SUPFAM" id="SSF52141">
    <property type="entry name" value="Uracil-DNA glycosylase-like"/>
    <property type="match status" value="1"/>
</dbReference>
<keyword evidence="10" id="KW-1185">Reference proteome</keyword>
<dbReference type="SMART" id="SM00987">
    <property type="entry name" value="UreE_C"/>
    <property type="match status" value="1"/>
</dbReference>
<dbReference type="Pfam" id="PF03167">
    <property type="entry name" value="UDG"/>
    <property type="match status" value="1"/>
</dbReference>
<protein>
    <submittedName>
        <fullName evidence="9">Uracil-DNA glycosylase</fullName>
        <ecNumber evidence="9">3.2.2.27</ecNumber>
    </submittedName>
</protein>
<evidence type="ECO:0000256" key="2">
    <source>
        <dbReference type="ARBA" id="ARBA00022723"/>
    </source>
</evidence>
<dbReference type="InterPro" id="IPR036895">
    <property type="entry name" value="Uracil-DNA_glycosylase-like_sf"/>
</dbReference>
<dbReference type="EC" id="3.2.2.27" evidence="9"/>
<keyword evidence="1" id="KW-0004">4Fe-4S</keyword>
<evidence type="ECO:0000256" key="6">
    <source>
        <dbReference type="ARBA" id="ARBA00023014"/>
    </source>
</evidence>
<evidence type="ECO:0000259" key="8">
    <source>
        <dbReference type="SMART" id="SM00986"/>
    </source>
</evidence>
<reference evidence="9 10" key="1">
    <citation type="submission" date="2023-08" db="EMBL/GenBank/DDBJ databases">
        <title>Characterization of two Paracoccaceae strains isolated from Phycosphere and proposal of Xinfangfangia lacusdiani sp. nov.</title>
        <authorList>
            <person name="Deng Y."/>
            <person name="Zhang Y.Q."/>
        </authorList>
    </citation>
    <scope>NUCLEOTIDE SEQUENCE [LARGE SCALE GENOMIC DNA]</scope>
    <source>
        <strain evidence="9 10">CPCC 101601</strain>
    </source>
</reference>
<dbReference type="SMART" id="SM00986">
    <property type="entry name" value="UDG"/>
    <property type="match status" value="1"/>
</dbReference>
<keyword evidence="6" id="KW-0411">Iron-sulfur</keyword>
<keyword evidence="2" id="KW-0479">Metal-binding</keyword>
<dbReference type="InterPro" id="IPR005122">
    <property type="entry name" value="Uracil-DNA_glycosylase-like"/>
</dbReference>
<evidence type="ECO:0000256" key="4">
    <source>
        <dbReference type="ARBA" id="ARBA00022801"/>
    </source>
</evidence>
<comment type="caution">
    <text evidence="9">The sequence shown here is derived from an EMBL/GenBank/DDBJ whole genome shotgun (WGS) entry which is preliminary data.</text>
</comment>
<evidence type="ECO:0000313" key="10">
    <source>
        <dbReference type="Proteomes" id="UP001239680"/>
    </source>
</evidence>
<evidence type="ECO:0000256" key="5">
    <source>
        <dbReference type="ARBA" id="ARBA00023004"/>
    </source>
</evidence>
<evidence type="ECO:0000256" key="3">
    <source>
        <dbReference type="ARBA" id="ARBA00022763"/>
    </source>
</evidence>
<dbReference type="Gene3D" id="3.40.470.10">
    <property type="entry name" value="Uracil-DNA glycosylase-like domain"/>
    <property type="match status" value="1"/>
</dbReference>
<dbReference type="CDD" id="cd10030">
    <property type="entry name" value="UDG-F4_TTUDGA_SPO1dp_like"/>
    <property type="match status" value="1"/>
</dbReference>
<evidence type="ECO:0000313" key="9">
    <source>
        <dbReference type="EMBL" id="MDQ2067415.1"/>
    </source>
</evidence>
<feature type="domain" description="Uracil-DNA glycosylase-like" evidence="8">
    <location>
        <begin position="116"/>
        <end position="266"/>
    </location>
</feature>
<keyword evidence="3" id="KW-0227">DNA damage</keyword>
<keyword evidence="7" id="KW-0234">DNA repair</keyword>
<dbReference type="Proteomes" id="UP001239680">
    <property type="component" value="Unassembled WGS sequence"/>
</dbReference>
<keyword evidence="4 9" id="KW-0378">Hydrolase</keyword>
<keyword evidence="9" id="KW-0326">Glycosidase</keyword>
<dbReference type="GO" id="GO:0004844">
    <property type="term" value="F:uracil DNA N-glycosylase activity"/>
    <property type="evidence" value="ECO:0007669"/>
    <property type="project" value="UniProtKB-EC"/>
</dbReference>
<accession>A0ABU0W070</accession>
<proteinExistence type="predicted"/>
<gene>
    <name evidence="9" type="ORF">Q9295_13635</name>
</gene>
<dbReference type="RefSeq" id="WP_306681121.1">
    <property type="nucleotide sequence ID" value="NZ_JAVDBT010000013.1"/>
</dbReference>
<dbReference type="EMBL" id="JAVDBT010000013">
    <property type="protein sequence ID" value="MDQ2067415.1"/>
    <property type="molecule type" value="Genomic_DNA"/>
</dbReference>
<dbReference type="PANTHER" id="PTHR33693:SF1">
    <property type="entry name" value="TYPE-4 URACIL-DNA GLYCOSYLASE"/>
    <property type="match status" value="1"/>
</dbReference>
<evidence type="ECO:0000256" key="7">
    <source>
        <dbReference type="ARBA" id="ARBA00023204"/>
    </source>
</evidence>